<feature type="binding site" evidence="9">
    <location>
        <position position="8"/>
    </location>
    <ligand>
        <name>a divalent metal cation</name>
        <dbReference type="ChEBI" id="CHEBI:60240"/>
    </ligand>
</feature>
<sequence>MLILVTNDDGVHSPGIISLATHLSALGRVVVVAPDRERSAVGHALTLHSPLRAELIRPDVFAVDGTPTDCVHLGIHGLLDERPDLVVSGINRGANLGDDITYSGTVSAAMEATLMGVPAFAVSLAGDSYTLDDFDGAGAFAVRLARMILDQGLPPDTFFNVNVPPGVAEGIRLTRQGKRIYGDVVVEKIDPRGKKYYWIGAGELGFQNEEGTDFHAIFERCISVTPLHLDLTNYRSFESLACWGLENINDADPCLF</sequence>
<dbReference type="EMBL" id="CP010802">
    <property type="protein sequence ID" value="ALC16726.1"/>
    <property type="molecule type" value="Genomic_DNA"/>
</dbReference>
<dbReference type="SUPFAM" id="SSF64167">
    <property type="entry name" value="SurE-like"/>
    <property type="match status" value="1"/>
</dbReference>
<keyword evidence="8 9" id="KW-0378">Hydrolase</keyword>
<dbReference type="KEGG" id="des:DSOUD_1956"/>
<evidence type="ECO:0000256" key="1">
    <source>
        <dbReference type="ARBA" id="ARBA00000815"/>
    </source>
</evidence>
<dbReference type="FunFam" id="3.40.1210.10:FF:000001">
    <property type="entry name" value="5'/3'-nucleotidase SurE"/>
    <property type="match status" value="1"/>
</dbReference>
<feature type="domain" description="Survival protein SurE-like phosphatase/nucleotidase" evidence="10">
    <location>
        <begin position="3"/>
        <end position="182"/>
    </location>
</feature>
<dbReference type="InterPro" id="IPR030048">
    <property type="entry name" value="SurE"/>
</dbReference>
<dbReference type="PANTHER" id="PTHR30457:SF12">
    <property type="entry name" value="5'_3'-NUCLEOTIDASE SURE"/>
    <property type="match status" value="1"/>
</dbReference>
<dbReference type="GO" id="GO:0000166">
    <property type="term" value="F:nucleotide binding"/>
    <property type="evidence" value="ECO:0007669"/>
    <property type="project" value="UniProtKB-KW"/>
</dbReference>
<evidence type="ECO:0000259" key="10">
    <source>
        <dbReference type="Pfam" id="PF01975"/>
    </source>
</evidence>
<dbReference type="GO" id="GO:0008253">
    <property type="term" value="F:5'-nucleotidase activity"/>
    <property type="evidence" value="ECO:0007669"/>
    <property type="project" value="UniProtKB-UniRule"/>
</dbReference>
<dbReference type="STRING" id="1603606.DSOUD_1956"/>
<feature type="binding site" evidence="9">
    <location>
        <position position="9"/>
    </location>
    <ligand>
        <name>a divalent metal cation</name>
        <dbReference type="ChEBI" id="CHEBI:60240"/>
    </ligand>
</feature>
<keyword evidence="5 9" id="KW-0963">Cytoplasm</keyword>
<dbReference type="EC" id="3.1.3.5" evidence="9"/>
<keyword evidence="12" id="KW-1185">Reference proteome</keyword>
<keyword evidence="7 9" id="KW-0547">Nucleotide-binding</keyword>
<evidence type="ECO:0000256" key="9">
    <source>
        <dbReference type="HAMAP-Rule" id="MF_00060"/>
    </source>
</evidence>
<evidence type="ECO:0000256" key="7">
    <source>
        <dbReference type="ARBA" id="ARBA00022741"/>
    </source>
</evidence>
<feature type="binding site" evidence="9">
    <location>
        <position position="91"/>
    </location>
    <ligand>
        <name>a divalent metal cation</name>
        <dbReference type="ChEBI" id="CHEBI:60240"/>
    </ligand>
</feature>
<dbReference type="GO" id="GO:0008254">
    <property type="term" value="F:3'-nucleotidase activity"/>
    <property type="evidence" value="ECO:0007669"/>
    <property type="project" value="TreeGrafter"/>
</dbReference>
<name>A0A0M4D2X3_9BACT</name>
<evidence type="ECO:0000256" key="4">
    <source>
        <dbReference type="ARBA" id="ARBA00011062"/>
    </source>
</evidence>
<evidence type="ECO:0000256" key="8">
    <source>
        <dbReference type="ARBA" id="ARBA00022801"/>
    </source>
</evidence>
<dbReference type="AlphaFoldDB" id="A0A0M4D2X3"/>
<dbReference type="HAMAP" id="MF_00060">
    <property type="entry name" value="SurE"/>
    <property type="match status" value="1"/>
</dbReference>
<evidence type="ECO:0000256" key="3">
    <source>
        <dbReference type="ARBA" id="ARBA00004496"/>
    </source>
</evidence>
<dbReference type="GO" id="GO:0005737">
    <property type="term" value="C:cytoplasm"/>
    <property type="evidence" value="ECO:0007669"/>
    <property type="project" value="UniProtKB-SubCell"/>
</dbReference>
<dbReference type="InterPro" id="IPR002828">
    <property type="entry name" value="SurE-like_Pase/nucleotidase"/>
</dbReference>
<comment type="subcellular location">
    <subcellularLocation>
        <location evidence="3 9">Cytoplasm</location>
    </subcellularLocation>
</comment>
<comment type="similarity">
    <text evidence="4 9">Belongs to the SurE nucleotidase family.</text>
</comment>
<dbReference type="NCBIfam" id="TIGR00087">
    <property type="entry name" value="surE"/>
    <property type="match status" value="1"/>
</dbReference>
<evidence type="ECO:0000256" key="5">
    <source>
        <dbReference type="ARBA" id="ARBA00022490"/>
    </source>
</evidence>
<dbReference type="InterPro" id="IPR036523">
    <property type="entry name" value="SurE-like_sf"/>
</dbReference>
<keyword evidence="6 9" id="KW-0479">Metal-binding</keyword>
<reference evidence="11 12" key="1">
    <citation type="submission" date="2015-07" db="EMBL/GenBank/DDBJ databases">
        <title>Isolation and Genomic Characterization of a Novel Halophilic Metal-Reducing Deltaproteobacterium from the Deep Subsurface.</title>
        <authorList>
            <person name="Badalamenti J.P."/>
            <person name="Summers Z.M."/>
            <person name="Gralnick J.A."/>
            <person name="Bond D.R."/>
        </authorList>
    </citation>
    <scope>NUCLEOTIDE SEQUENCE [LARGE SCALE GENOMIC DNA]</scope>
    <source>
        <strain evidence="11 12">WTL</strain>
    </source>
</reference>
<feature type="binding site" evidence="9">
    <location>
        <position position="39"/>
    </location>
    <ligand>
        <name>a divalent metal cation</name>
        <dbReference type="ChEBI" id="CHEBI:60240"/>
    </ligand>
</feature>
<dbReference type="Proteomes" id="UP000057158">
    <property type="component" value="Chromosome"/>
</dbReference>
<organism evidence="11 12">
    <name type="scientific">Desulfuromonas soudanensis</name>
    <dbReference type="NCBI Taxonomy" id="1603606"/>
    <lineage>
        <taxon>Bacteria</taxon>
        <taxon>Pseudomonadati</taxon>
        <taxon>Thermodesulfobacteriota</taxon>
        <taxon>Desulfuromonadia</taxon>
        <taxon>Desulfuromonadales</taxon>
        <taxon>Desulfuromonadaceae</taxon>
        <taxon>Desulfuromonas</taxon>
    </lineage>
</organism>
<dbReference type="GO" id="GO:0046872">
    <property type="term" value="F:metal ion binding"/>
    <property type="evidence" value="ECO:0007669"/>
    <property type="project" value="UniProtKB-UniRule"/>
</dbReference>
<evidence type="ECO:0000313" key="11">
    <source>
        <dbReference type="EMBL" id="ALC16726.1"/>
    </source>
</evidence>
<accession>A0A0M4D2X3</accession>
<comment type="function">
    <text evidence="9">Nucleotidase that shows phosphatase activity on nucleoside 5'-monophosphates.</text>
</comment>
<dbReference type="NCBIfam" id="NF001490">
    <property type="entry name" value="PRK00346.1-4"/>
    <property type="match status" value="1"/>
</dbReference>
<protein>
    <recommendedName>
        <fullName evidence="9">5'-nucleotidase SurE</fullName>
        <ecNumber evidence="9">3.1.3.5</ecNumber>
    </recommendedName>
    <alternativeName>
        <fullName evidence="9">Nucleoside 5'-monophosphate phosphohydrolase</fullName>
    </alternativeName>
</protein>
<evidence type="ECO:0000313" key="12">
    <source>
        <dbReference type="Proteomes" id="UP000057158"/>
    </source>
</evidence>
<evidence type="ECO:0000256" key="6">
    <source>
        <dbReference type="ARBA" id="ARBA00022723"/>
    </source>
</evidence>
<gene>
    <name evidence="9 11" type="primary">surE</name>
    <name evidence="11" type="ORF">DSOUD_1956</name>
</gene>
<dbReference type="RefSeq" id="WP_053550797.1">
    <property type="nucleotide sequence ID" value="NZ_CP010802.1"/>
</dbReference>
<proteinExistence type="inferred from homology"/>
<comment type="catalytic activity">
    <reaction evidence="1 9">
        <text>a ribonucleoside 5'-phosphate + H2O = a ribonucleoside + phosphate</text>
        <dbReference type="Rhea" id="RHEA:12484"/>
        <dbReference type="ChEBI" id="CHEBI:15377"/>
        <dbReference type="ChEBI" id="CHEBI:18254"/>
        <dbReference type="ChEBI" id="CHEBI:43474"/>
        <dbReference type="ChEBI" id="CHEBI:58043"/>
        <dbReference type="EC" id="3.1.3.5"/>
    </reaction>
</comment>
<dbReference type="GO" id="GO:0004309">
    <property type="term" value="F:exopolyphosphatase activity"/>
    <property type="evidence" value="ECO:0007669"/>
    <property type="project" value="TreeGrafter"/>
</dbReference>
<dbReference type="Gene3D" id="3.40.1210.10">
    <property type="entry name" value="Survival protein SurE-like phosphatase/nucleotidase"/>
    <property type="match status" value="1"/>
</dbReference>
<comment type="cofactor">
    <cofactor evidence="9">
        <name>a divalent metal cation</name>
        <dbReference type="ChEBI" id="CHEBI:60240"/>
    </cofactor>
    <text evidence="9">Binds 1 divalent metal cation per subunit.</text>
</comment>
<dbReference type="Pfam" id="PF01975">
    <property type="entry name" value="SurE"/>
    <property type="match status" value="1"/>
</dbReference>
<dbReference type="PATRIC" id="fig|1603606.3.peg.2115"/>
<evidence type="ECO:0000256" key="2">
    <source>
        <dbReference type="ARBA" id="ARBA00001946"/>
    </source>
</evidence>
<comment type="cofactor">
    <cofactor evidence="2">
        <name>Mg(2+)</name>
        <dbReference type="ChEBI" id="CHEBI:18420"/>
    </cofactor>
</comment>
<dbReference type="PANTHER" id="PTHR30457">
    <property type="entry name" value="5'-NUCLEOTIDASE SURE"/>
    <property type="match status" value="1"/>
</dbReference>
<dbReference type="OrthoDB" id="9780815at2"/>